<evidence type="ECO:0000256" key="2">
    <source>
        <dbReference type="ARBA" id="ARBA00022676"/>
    </source>
</evidence>
<dbReference type="AlphaFoldDB" id="A3I1Y1"/>
<evidence type="ECO:0000256" key="3">
    <source>
        <dbReference type="ARBA" id="ARBA00022679"/>
    </source>
</evidence>
<dbReference type="RefSeq" id="WP_008200033.1">
    <property type="nucleotide sequence ID" value="NZ_CM001023.1"/>
</dbReference>
<dbReference type="eggNOG" id="COG1216">
    <property type="taxonomic scope" value="Bacteria"/>
</dbReference>
<keyword evidence="6" id="KW-1185">Reference proteome</keyword>
<keyword evidence="2" id="KW-0328">Glycosyltransferase</keyword>
<evidence type="ECO:0000313" key="6">
    <source>
        <dbReference type="Proteomes" id="UP000003919"/>
    </source>
</evidence>
<comment type="caution">
    <text evidence="5">The sequence shown here is derived from an EMBL/GenBank/DDBJ whole genome shotgun (WGS) entry which is preliminary data.</text>
</comment>
<evidence type="ECO:0000313" key="5">
    <source>
        <dbReference type="EMBL" id="EAZ79797.1"/>
    </source>
</evidence>
<dbReference type="HOGENOM" id="CLU_025996_19_6_10"/>
<sequence>MLISVIIPVYRDLPRLKNCLYALANQKDFSFQDVEVIIVNNDASDLFELEDSYPFSLKLIVQEIPGSYAARNKGLEIASGESFLFTDSDCIPSTNWLSTAKKLLENTESDLIAGSIDLFAKEENRYVRFDQTFAFPNEYYVKEEKFGVTANLLVRKSVIEAVGSFNTQLLTGGDSEFCNRAINAGFKIAYHKELNISHPARASWDELKVKAIRFGGRLPKGSNQLMVLLKLIGKFRVRLSDVKYISGLPEVNLSQKFDFFQIRQKLRWVEAEESLRVFFGKKPGRK</sequence>
<dbReference type="InterPro" id="IPR001173">
    <property type="entry name" value="Glyco_trans_2-like"/>
</dbReference>
<dbReference type="Pfam" id="PF00535">
    <property type="entry name" value="Glycos_transf_2"/>
    <property type="match status" value="1"/>
</dbReference>
<dbReference type="EMBL" id="CM001023">
    <property type="protein sequence ID" value="EAZ79797.1"/>
    <property type="molecule type" value="Genomic_DNA"/>
</dbReference>
<dbReference type="PANTHER" id="PTHR43179:SF12">
    <property type="entry name" value="GALACTOFURANOSYLTRANSFERASE GLFT2"/>
    <property type="match status" value="1"/>
</dbReference>
<dbReference type="Gene3D" id="3.90.550.10">
    <property type="entry name" value="Spore Coat Polysaccharide Biosynthesis Protein SpsA, Chain A"/>
    <property type="match status" value="1"/>
</dbReference>
<dbReference type="PANTHER" id="PTHR43179">
    <property type="entry name" value="RHAMNOSYLTRANSFERASE WBBL"/>
    <property type="match status" value="1"/>
</dbReference>
<accession>A3I1Y1</accession>
<dbReference type="CDD" id="cd00761">
    <property type="entry name" value="Glyco_tranf_GTA_type"/>
    <property type="match status" value="1"/>
</dbReference>
<reference evidence="5 6" key="1">
    <citation type="journal article" date="2011" name="J. Bacteriol.">
        <title>Complete genome sequence of Algoriphagus sp. PR1, bacterial prey of a colony-forming choanoflagellate.</title>
        <authorList>
            <person name="Alegado R.A."/>
            <person name="Ferriera S."/>
            <person name="Nusbaum C."/>
            <person name="Young S.K."/>
            <person name="Zeng Q."/>
            <person name="Imamovic A."/>
            <person name="Fairclough S.R."/>
            <person name="King N."/>
        </authorList>
    </citation>
    <scope>NUCLEOTIDE SEQUENCE [LARGE SCALE GENOMIC DNA]</scope>
    <source>
        <strain evidence="5 6">PR1</strain>
    </source>
</reference>
<dbReference type="STRING" id="388413.ALPR1_09233"/>
<keyword evidence="3 5" id="KW-0808">Transferase</keyword>
<dbReference type="Proteomes" id="UP000003919">
    <property type="component" value="Chromosome"/>
</dbReference>
<feature type="domain" description="Glycosyltransferase 2-like" evidence="4">
    <location>
        <begin position="4"/>
        <end position="145"/>
    </location>
</feature>
<dbReference type="EMBL" id="AAXU02000001">
    <property type="protein sequence ID" value="EAZ79797.1"/>
    <property type="molecule type" value="Genomic_DNA"/>
</dbReference>
<organism evidence="5 6">
    <name type="scientific">Algoriphagus machipongonensis</name>
    <dbReference type="NCBI Taxonomy" id="388413"/>
    <lineage>
        <taxon>Bacteria</taxon>
        <taxon>Pseudomonadati</taxon>
        <taxon>Bacteroidota</taxon>
        <taxon>Cytophagia</taxon>
        <taxon>Cytophagales</taxon>
        <taxon>Cyclobacteriaceae</taxon>
        <taxon>Algoriphagus</taxon>
    </lineage>
</organism>
<evidence type="ECO:0000259" key="4">
    <source>
        <dbReference type="Pfam" id="PF00535"/>
    </source>
</evidence>
<dbReference type="GO" id="GO:0016757">
    <property type="term" value="F:glycosyltransferase activity"/>
    <property type="evidence" value="ECO:0007669"/>
    <property type="project" value="UniProtKB-KW"/>
</dbReference>
<dbReference type="InterPro" id="IPR029044">
    <property type="entry name" value="Nucleotide-diphossugar_trans"/>
</dbReference>
<comment type="similarity">
    <text evidence="1">Belongs to the glycosyltransferase 2 family.</text>
</comment>
<name>A3I1Y1_9BACT</name>
<gene>
    <name evidence="5" type="ORF">ALPR1_09233</name>
</gene>
<dbReference type="SUPFAM" id="SSF53448">
    <property type="entry name" value="Nucleotide-diphospho-sugar transferases"/>
    <property type="match status" value="1"/>
</dbReference>
<dbReference type="OrthoDB" id="9801954at2"/>
<proteinExistence type="inferred from homology"/>
<protein>
    <submittedName>
        <fullName evidence="5">Rhamnosyl transferase</fullName>
    </submittedName>
</protein>
<evidence type="ECO:0000256" key="1">
    <source>
        <dbReference type="ARBA" id="ARBA00006739"/>
    </source>
</evidence>